<sequence length="459" mass="50816">MYFKQLTTEGLGCYSYVIGCPAAGEMVIVDPRRDVQEYLDISREEGMKITRVINTHVHADHVGGEQELKSIVGAELFIHENADVGYEHTSIKEGDSFIVGAAKLDFLYTPGHTPNAISILVTDTMRGNEPWMILTGDLLFVGDIGRPDLPGDEILDEQVANLYDSLYIKLGKLPDYLEVYPAHGQGSLCGKGMSAKPSSTLGYERRYNPMLQFKTFEDFKTKVLESFPSRPKSFTHIINTNFDGAPLLERCPLDRAMNPEKFKQMIEQGCTVIDVRDAAGFGGFHIPGSINIGLEKQLANWVGMAVEPDSDLLLVVNSKEDYDRMCKELHRIGYDRIFGYLHGGIAAWLMAGYPVENLAQKSTQQLHDAMAENKNFTLLDVRTPAEWSNGHIKGAIHKPFARVLEEGIDVDKDSPVIVMCGSGYRSNIVGSYLQGNGFTQVCSLAGGAIAWSRSGYELE</sequence>
<dbReference type="GO" id="GO:0070813">
    <property type="term" value="P:hydrogen sulfide metabolic process"/>
    <property type="evidence" value="ECO:0007669"/>
    <property type="project" value="TreeGrafter"/>
</dbReference>
<keyword evidence="2" id="KW-0479">Metal-binding</keyword>
<gene>
    <name evidence="6" type="ordered locus">Desal_2679</name>
</gene>
<dbReference type="PANTHER" id="PTHR43084">
    <property type="entry name" value="PERSULFIDE DIOXYGENASE ETHE1"/>
    <property type="match status" value="1"/>
</dbReference>
<dbReference type="InterPro" id="IPR036866">
    <property type="entry name" value="RibonucZ/Hydroxyglut_hydro"/>
</dbReference>
<dbReference type="InterPro" id="IPR044528">
    <property type="entry name" value="POD-like_MBL-fold"/>
</dbReference>
<keyword evidence="7" id="KW-1185">Reference proteome</keyword>
<dbReference type="AlphaFoldDB" id="C6BYX6"/>
<dbReference type="InterPro" id="IPR051682">
    <property type="entry name" value="Mito_Persulfide_Diox"/>
</dbReference>
<protein>
    <submittedName>
        <fullName evidence="6">Beta-lactamase domain protein</fullName>
    </submittedName>
</protein>
<evidence type="ECO:0000256" key="2">
    <source>
        <dbReference type="ARBA" id="ARBA00022723"/>
    </source>
</evidence>
<evidence type="ECO:0000256" key="3">
    <source>
        <dbReference type="ARBA" id="ARBA00022801"/>
    </source>
</evidence>
<evidence type="ECO:0000256" key="4">
    <source>
        <dbReference type="ARBA" id="ARBA00022833"/>
    </source>
</evidence>
<evidence type="ECO:0000313" key="6">
    <source>
        <dbReference type="EMBL" id="ACS80733.1"/>
    </source>
</evidence>
<dbReference type="Pfam" id="PF00753">
    <property type="entry name" value="Lactamase_B"/>
    <property type="match status" value="1"/>
</dbReference>
<dbReference type="STRING" id="526222.Desal_2679"/>
<dbReference type="SUPFAM" id="SSF52821">
    <property type="entry name" value="Rhodanese/Cell cycle control phosphatase"/>
    <property type="match status" value="2"/>
</dbReference>
<accession>C6BYX6</accession>
<dbReference type="PROSITE" id="PS00743">
    <property type="entry name" value="BETA_LACTAMASE_B_1"/>
    <property type="match status" value="1"/>
</dbReference>
<dbReference type="CDD" id="cd07724">
    <property type="entry name" value="POD-like_MBL-fold"/>
    <property type="match status" value="1"/>
</dbReference>
<dbReference type="CDD" id="cd00158">
    <property type="entry name" value="RHOD"/>
    <property type="match status" value="2"/>
</dbReference>
<dbReference type="FunFam" id="3.60.15.10:FF:000030">
    <property type="entry name" value="Metallo-beta-lactamase family protein"/>
    <property type="match status" value="1"/>
</dbReference>
<dbReference type="SUPFAM" id="SSF56281">
    <property type="entry name" value="Metallo-hydrolase/oxidoreductase"/>
    <property type="match status" value="1"/>
</dbReference>
<evidence type="ECO:0000313" key="7">
    <source>
        <dbReference type="Proteomes" id="UP000002601"/>
    </source>
</evidence>
<dbReference type="GO" id="GO:0017001">
    <property type="term" value="P:antibiotic catabolic process"/>
    <property type="evidence" value="ECO:0007669"/>
    <property type="project" value="InterPro"/>
</dbReference>
<dbReference type="GO" id="GO:0008270">
    <property type="term" value="F:zinc ion binding"/>
    <property type="evidence" value="ECO:0007669"/>
    <property type="project" value="InterPro"/>
</dbReference>
<name>C6BYX6_MARSD</name>
<keyword evidence="3" id="KW-0378">Hydrolase</keyword>
<dbReference type="KEGG" id="dsa:Desal_2679"/>
<dbReference type="eggNOG" id="COG0607">
    <property type="taxonomic scope" value="Bacteria"/>
</dbReference>
<dbReference type="EMBL" id="CP001649">
    <property type="protein sequence ID" value="ACS80733.1"/>
    <property type="molecule type" value="Genomic_DNA"/>
</dbReference>
<dbReference type="Pfam" id="PF00581">
    <property type="entry name" value="Rhodanese"/>
    <property type="match status" value="2"/>
</dbReference>
<dbReference type="InterPro" id="IPR001763">
    <property type="entry name" value="Rhodanese-like_dom"/>
</dbReference>
<dbReference type="InterPro" id="IPR001018">
    <property type="entry name" value="Beta-lactamase_class-B_CS"/>
</dbReference>
<dbReference type="GO" id="GO:0006749">
    <property type="term" value="P:glutathione metabolic process"/>
    <property type="evidence" value="ECO:0007669"/>
    <property type="project" value="InterPro"/>
</dbReference>
<evidence type="ECO:0000259" key="5">
    <source>
        <dbReference type="PROSITE" id="PS50206"/>
    </source>
</evidence>
<organism evidence="6 7">
    <name type="scientific">Maridesulfovibrio salexigens (strain ATCC 14822 / DSM 2638 / NCIMB 8403 / VKM B-1763)</name>
    <name type="common">Desulfovibrio salexigens</name>
    <dbReference type="NCBI Taxonomy" id="526222"/>
    <lineage>
        <taxon>Bacteria</taxon>
        <taxon>Pseudomonadati</taxon>
        <taxon>Thermodesulfobacteriota</taxon>
        <taxon>Desulfovibrionia</taxon>
        <taxon>Desulfovibrionales</taxon>
        <taxon>Desulfovibrionaceae</taxon>
        <taxon>Maridesulfovibrio</taxon>
    </lineage>
</organism>
<dbReference type="SMART" id="SM00849">
    <property type="entry name" value="Lactamase_B"/>
    <property type="match status" value="1"/>
</dbReference>
<dbReference type="SMART" id="SM00450">
    <property type="entry name" value="RHOD"/>
    <property type="match status" value="2"/>
</dbReference>
<dbReference type="PANTHER" id="PTHR43084:SF1">
    <property type="entry name" value="PERSULFIDE DIOXYGENASE ETHE1, MITOCHONDRIAL"/>
    <property type="match status" value="1"/>
</dbReference>
<dbReference type="InterPro" id="IPR001279">
    <property type="entry name" value="Metallo-B-lactamas"/>
</dbReference>
<dbReference type="GO" id="GO:0008800">
    <property type="term" value="F:beta-lactamase activity"/>
    <property type="evidence" value="ECO:0007669"/>
    <property type="project" value="InterPro"/>
</dbReference>
<dbReference type="Gene3D" id="3.40.250.10">
    <property type="entry name" value="Rhodanese-like domain"/>
    <property type="match status" value="2"/>
</dbReference>
<keyword evidence="4" id="KW-0862">Zinc</keyword>
<dbReference type="Gene3D" id="3.60.15.10">
    <property type="entry name" value="Ribonuclease Z/Hydroxyacylglutathione hydrolase-like"/>
    <property type="match status" value="1"/>
</dbReference>
<dbReference type="Proteomes" id="UP000002601">
    <property type="component" value="Chromosome"/>
</dbReference>
<proteinExistence type="predicted"/>
<dbReference type="eggNOG" id="COG0491">
    <property type="taxonomic scope" value="Bacteria"/>
</dbReference>
<reference evidence="6 7" key="1">
    <citation type="submission" date="2009-06" db="EMBL/GenBank/DDBJ databases">
        <title>Complete sequence of Desulfovibrio salexigens DSM 2638.</title>
        <authorList>
            <consortium name="US DOE Joint Genome Institute"/>
            <person name="Lucas S."/>
            <person name="Copeland A."/>
            <person name="Lapidus A."/>
            <person name="Glavina del Rio T."/>
            <person name="Tice H."/>
            <person name="Bruce D."/>
            <person name="Goodwin L."/>
            <person name="Pitluck S."/>
            <person name="Munk A.C."/>
            <person name="Brettin T."/>
            <person name="Detter J.C."/>
            <person name="Han C."/>
            <person name="Tapia R."/>
            <person name="Larimer F."/>
            <person name="Land M."/>
            <person name="Hauser L."/>
            <person name="Kyrpides N."/>
            <person name="Anderson I."/>
            <person name="Wall J.D."/>
            <person name="Arkin A.P."/>
            <person name="Dehal P."/>
            <person name="Chivian D."/>
            <person name="Giles B."/>
            <person name="Hazen T.C."/>
        </authorList>
    </citation>
    <scope>NUCLEOTIDE SEQUENCE [LARGE SCALE GENOMIC DNA]</scope>
    <source>
        <strain evidence="7">ATCC 14822 / DSM 2638 / NCIMB 8403 / VKM B-1763</strain>
    </source>
</reference>
<dbReference type="OrthoDB" id="9784009at2"/>
<dbReference type="PROSITE" id="PS50206">
    <property type="entry name" value="RHODANESE_3"/>
    <property type="match status" value="2"/>
</dbReference>
<feature type="domain" description="Rhodanese" evidence="5">
    <location>
        <begin position="266"/>
        <end position="357"/>
    </location>
</feature>
<dbReference type="GO" id="GO:0050313">
    <property type="term" value="F:sulfur dioxygenase activity"/>
    <property type="evidence" value="ECO:0007669"/>
    <property type="project" value="InterPro"/>
</dbReference>
<evidence type="ECO:0000256" key="1">
    <source>
        <dbReference type="ARBA" id="ARBA00001947"/>
    </source>
</evidence>
<feature type="domain" description="Rhodanese" evidence="5">
    <location>
        <begin position="372"/>
        <end position="459"/>
    </location>
</feature>
<dbReference type="HOGENOM" id="CLU_030571_7_1_7"/>
<dbReference type="InterPro" id="IPR036873">
    <property type="entry name" value="Rhodanese-like_dom_sf"/>
</dbReference>
<dbReference type="RefSeq" id="WP_015852549.1">
    <property type="nucleotide sequence ID" value="NC_012881.1"/>
</dbReference>
<comment type="cofactor">
    <cofactor evidence="1">
        <name>Zn(2+)</name>
        <dbReference type="ChEBI" id="CHEBI:29105"/>
    </cofactor>
</comment>